<keyword evidence="2" id="KW-1185">Reference proteome</keyword>
<accession>A0ACA8R5J9</accession>
<dbReference type="Proteomes" id="UP000825015">
    <property type="component" value="Chromosome"/>
</dbReference>
<proteinExistence type="predicted"/>
<evidence type="ECO:0000313" key="2">
    <source>
        <dbReference type="Proteomes" id="UP000825015"/>
    </source>
</evidence>
<sequence>MLKNMIYNAFNLYKNNFISINIPKISNNTIKFSLKTSKNLNDFFHAKNFICRIFKH</sequence>
<evidence type="ECO:0000313" key="1">
    <source>
        <dbReference type="EMBL" id="BBL62205.1"/>
    </source>
</evidence>
<protein>
    <submittedName>
        <fullName evidence="1">Uncharacterized protein</fullName>
    </submittedName>
</protein>
<reference evidence="1" key="1">
    <citation type="submission" date="2019-06" db="EMBL/GenBank/DDBJ databases">
        <title>Complete genome sequence of Methanobrevibacter arboriphilus strain SA.</title>
        <authorList>
            <person name="Asakawa S."/>
        </authorList>
    </citation>
    <scope>NUCLEOTIDE SEQUENCE</scope>
    <source>
        <strain evidence="1">SA</strain>
    </source>
</reference>
<dbReference type="EMBL" id="AP019779">
    <property type="protein sequence ID" value="BBL62205.1"/>
    <property type="molecule type" value="Genomic_DNA"/>
</dbReference>
<name>A0ACA8R5J9_METAZ</name>
<gene>
    <name evidence="1" type="ORF">MarbSA_12450</name>
</gene>
<organism evidence="1 2">
    <name type="scientific">Methanobrevibacter arboriphilus</name>
    <dbReference type="NCBI Taxonomy" id="39441"/>
    <lineage>
        <taxon>Archaea</taxon>
        <taxon>Methanobacteriati</taxon>
        <taxon>Methanobacteriota</taxon>
        <taxon>Methanomada group</taxon>
        <taxon>Methanobacteria</taxon>
        <taxon>Methanobacteriales</taxon>
        <taxon>Methanobacteriaceae</taxon>
        <taxon>Methanobrevibacter</taxon>
    </lineage>
</organism>